<name>A0ABP8G9M0_9BACT</name>
<evidence type="ECO:0000313" key="3">
    <source>
        <dbReference type="Proteomes" id="UP001501207"/>
    </source>
</evidence>
<protein>
    <submittedName>
        <fullName evidence="2">Uncharacterized protein</fullName>
    </submittedName>
</protein>
<reference evidence="3" key="1">
    <citation type="journal article" date="2019" name="Int. J. Syst. Evol. Microbiol.">
        <title>The Global Catalogue of Microorganisms (GCM) 10K type strain sequencing project: providing services to taxonomists for standard genome sequencing and annotation.</title>
        <authorList>
            <consortium name="The Broad Institute Genomics Platform"/>
            <consortium name="The Broad Institute Genome Sequencing Center for Infectious Disease"/>
            <person name="Wu L."/>
            <person name="Ma J."/>
        </authorList>
    </citation>
    <scope>NUCLEOTIDE SEQUENCE [LARGE SCALE GENOMIC DNA]</scope>
    <source>
        <strain evidence="3">JCM 17664</strain>
    </source>
</reference>
<feature type="region of interest" description="Disordered" evidence="1">
    <location>
        <begin position="1"/>
        <end position="54"/>
    </location>
</feature>
<dbReference type="Proteomes" id="UP001501207">
    <property type="component" value="Unassembled WGS sequence"/>
</dbReference>
<accession>A0ABP8G9M0</accession>
<keyword evidence="3" id="KW-1185">Reference proteome</keyword>
<comment type="caution">
    <text evidence="2">The sequence shown here is derived from an EMBL/GenBank/DDBJ whole genome shotgun (WGS) entry which is preliminary data.</text>
</comment>
<sequence>MIYNDSQLPAAGAGSGYSLRKYKLNPEKEKGGKGAKGSKAKRHKFVTGNDRNNT</sequence>
<organism evidence="2 3">
    <name type="scientific">Compostibacter hankyongensis</name>
    <dbReference type="NCBI Taxonomy" id="1007089"/>
    <lineage>
        <taxon>Bacteria</taxon>
        <taxon>Pseudomonadati</taxon>
        <taxon>Bacteroidota</taxon>
        <taxon>Chitinophagia</taxon>
        <taxon>Chitinophagales</taxon>
        <taxon>Chitinophagaceae</taxon>
        <taxon>Compostibacter</taxon>
    </lineage>
</organism>
<evidence type="ECO:0000313" key="2">
    <source>
        <dbReference type="EMBL" id="GAA4319803.1"/>
    </source>
</evidence>
<gene>
    <name evidence="2" type="ORF">GCM10023143_33490</name>
</gene>
<evidence type="ECO:0000256" key="1">
    <source>
        <dbReference type="SAM" id="MobiDB-lite"/>
    </source>
</evidence>
<feature type="compositionally biased region" description="Basic residues" evidence="1">
    <location>
        <begin position="36"/>
        <end position="45"/>
    </location>
</feature>
<dbReference type="EMBL" id="BAABFN010000022">
    <property type="protein sequence ID" value="GAA4319803.1"/>
    <property type="molecule type" value="Genomic_DNA"/>
</dbReference>
<proteinExistence type="predicted"/>